<dbReference type="Proteomes" id="UP000626210">
    <property type="component" value="Unassembled WGS sequence"/>
</dbReference>
<proteinExistence type="predicted"/>
<keyword evidence="2" id="KW-1185">Reference proteome</keyword>
<comment type="caution">
    <text evidence="1">The sequence shown here is derived from an EMBL/GenBank/DDBJ whole genome shotgun (WGS) entry which is preliminary data.</text>
</comment>
<name>A0ABQ3FYS1_9BURK</name>
<reference evidence="2" key="1">
    <citation type="journal article" date="2019" name="Int. J. Syst. Evol. Microbiol.">
        <title>The Global Catalogue of Microorganisms (GCM) 10K type strain sequencing project: providing services to taxonomists for standard genome sequencing and annotation.</title>
        <authorList>
            <consortium name="The Broad Institute Genomics Platform"/>
            <consortium name="The Broad Institute Genome Sequencing Center for Infectious Disease"/>
            <person name="Wu L."/>
            <person name="Ma J."/>
        </authorList>
    </citation>
    <scope>NUCLEOTIDE SEQUENCE [LARGE SCALE GENOMIC DNA]</scope>
    <source>
        <strain evidence="2">KCTC 23314</strain>
    </source>
</reference>
<organism evidence="1 2">
    <name type="scientific">Pseudorhodoferax aquiterrae</name>
    <dbReference type="NCBI Taxonomy" id="747304"/>
    <lineage>
        <taxon>Bacteria</taxon>
        <taxon>Pseudomonadati</taxon>
        <taxon>Pseudomonadota</taxon>
        <taxon>Betaproteobacteria</taxon>
        <taxon>Burkholderiales</taxon>
        <taxon>Comamonadaceae</taxon>
    </lineage>
</organism>
<accession>A0ABQ3FYS1</accession>
<evidence type="ECO:0000313" key="2">
    <source>
        <dbReference type="Proteomes" id="UP000626210"/>
    </source>
</evidence>
<sequence length="78" mass="8083">MAATKTFTRTGAAAWVRVGAALADGVDGGGLAQPASRAAAASQARVDRGARMGFALCCWEWGRILGKRGAALKRRFSC</sequence>
<evidence type="ECO:0000313" key="1">
    <source>
        <dbReference type="EMBL" id="GHC75472.1"/>
    </source>
</evidence>
<dbReference type="EMBL" id="BMYK01000003">
    <property type="protein sequence ID" value="GHC75472.1"/>
    <property type="molecule type" value="Genomic_DNA"/>
</dbReference>
<protein>
    <submittedName>
        <fullName evidence="1">Uncharacterized protein</fullName>
    </submittedName>
</protein>
<gene>
    <name evidence="1" type="ORF">GCM10007320_13730</name>
</gene>